<reference evidence="4" key="2">
    <citation type="submission" date="2023-01" db="EMBL/GenBank/DDBJ databases">
        <authorList>
            <person name="Sun Q."/>
            <person name="Evtushenko L."/>
        </authorList>
    </citation>
    <scope>NUCLEOTIDE SEQUENCE</scope>
    <source>
        <strain evidence="4">VKM B-2748</strain>
    </source>
</reference>
<name>A0A9W6JP26_9HYPH</name>
<dbReference type="PROSITE" id="PS51318">
    <property type="entry name" value="TAT"/>
    <property type="match status" value="1"/>
</dbReference>
<accession>A0A9W6JP26</accession>
<keyword evidence="5" id="KW-1185">Reference proteome</keyword>
<protein>
    <recommendedName>
        <fullName evidence="3">DUF4174 domain-containing protein</fullName>
    </recommendedName>
</protein>
<dbReference type="EMBL" id="BSFL01000001">
    <property type="protein sequence ID" value="GLK79415.1"/>
    <property type="molecule type" value="Genomic_DNA"/>
</dbReference>
<reference evidence="4" key="1">
    <citation type="journal article" date="2014" name="Int. J. Syst. Evol. Microbiol.">
        <title>Complete genome sequence of Corynebacterium casei LMG S-19264T (=DSM 44701T), isolated from a smear-ripened cheese.</title>
        <authorList>
            <consortium name="US DOE Joint Genome Institute (JGI-PGF)"/>
            <person name="Walter F."/>
            <person name="Albersmeier A."/>
            <person name="Kalinowski J."/>
            <person name="Ruckert C."/>
        </authorList>
    </citation>
    <scope>NUCLEOTIDE SEQUENCE</scope>
    <source>
        <strain evidence="4">VKM B-2748</strain>
    </source>
</reference>
<sequence>MTRPAPGAISSPMRRSILKAGLLGALAAAASLPAAAAGLETFRGKARPVVVFAPAPDAPQAMDQLKRLRADREGLESRDMPVFVVGRKRVTTLAGGSAPATLDASSLREAYGVGDDAFAVVLVGKDGGEKLRSSEPLGVGRLFEVVDEMPMRRREMR</sequence>
<feature type="signal peptide" evidence="2">
    <location>
        <begin position="1"/>
        <end position="36"/>
    </location>
</feature>
<evidence type="ECO:0000313" key="5">
    <source>
        <dbReference type="Proteomes" id="UP001143309"/>
    </source>
</evidence>
<feature type="chain" id="PRO_5040753939" description="DUF4174 domain-containing protein" evidence="2">
    <location>
        <begin position="37"/>
        <end position="157"/>
    </location>
</feature>
<dbReference type="Proteomes" id="UP001143309">
    <property type="component" value="Unassembled WGS sequence"/>
</dbReference>
<evidence type="ECO:0000259" key="3">
    <source>
        <dbReference type="Pfam" id="PF13778"/>
    </source>
</evidence>
<dbReference type="Pfam" id="PF13778">
    <property type="entry name" value="DUF4174"/>
    <property type="match status" value="1"/>
</dbReference>
<organism evidence="4 5">
    <name type="scientific">Methylopila turkensis</name>
    <dbReference type="NCBI Taxonomy" id="1437816"/>
    <lineage>
        <taxon>Bacteria</taxon>
        <taxon>Pseudomonadati</taxon>
        <taxon>Pseudomonadota</taxon>
        <taxon>Alphaproteobacteria</taxon>
        <taxon>Hyphomicrobiales</taxon>
        <taxon>Methylopilaceae</taxon>
        <taxon>Methylopila</taxon>
    </lineage>
</organism>
<dbReference type="InterPro" id="IPR006311">
    <property type="entry name" value="TAT_signal"/>
</dbReference>
<dbReference type="InterPro" id="IPR025232">
    <property type="entry name" value="DUF4174"/>
</dbReference>
<comment type="caution">
    <text evidence="4">The sequence shown here is derived from an EMBL/GenBank/DDBJ whole genome shotgun (WGS) entry which is preliminary data.</text>
</comment>
<gene>
    <name evidence="4" type="ORF">GCM10008174_11560</name>
</gene>
<proteinExistence type="predicted"/>
<feature type="domain" description="DUF4174" evidence="3">
    <location>
        <begin position="39"/>
        <end position="155"/>
    </location>
</feature>
<dbReference type="AlphaFoldDB" id="A0A9W6JP26"/>
<evidence type="ECO:0000256" key="2">
    <source>
        <dbReference type="SAM" id="SignalP"/>
    </source>
</evidence>
<keyword evidence="1 2" id="KW-0732">Signal</keyword>
<evidence type="ECO:0000256" key="1">
    <source>
        <dbReference type="ARBA" id="ARBA00022729"/>
    </source>
</evidence>
<evidence type="ECO:0000313" key="4">
    <source>
        <dbReference type="EMBL" id="GLK79415.1"/>
    </source>
</evidence>